<evidence type="ECO:0000313" key="4">
    <source>
        <dbReference type="Proteomes" id="UP001467690"/>
    </source>
</evidence>
<dbReference type="PANTHER" id="PTHR32305">
    <property type="match status" value="1"/>
</dbReference>
<accession>A0ABV1RHL4</accession>
<gene>
    <name evidence="3" type="ORF">ABS311_11085</name>
</gene>
<dbReference type="InterPro" id="IPR056823">
    <property type="entry name" value="TEN-like_YD-shell"/>
</dbReference>
<reference evidence="3 4" key="1">
    <citation type="submission" date="2024-06" db="EMBL/GenBank/DDBJ databases">
        <authorList>
            <person name="Chen R.Y."/>
        </authorList>
    </citation>
    <scope>NUCLEOTIDE SEQUENCE [LARGE SCALE GENOMIC DNA]</scope>
    <source>
        <strain evidence="3 4">D2</strain>
    </source>
</reference>
<sequence>MNAEFAYVFNYLDGSLRDRELNFSSGFKNYKEDYQYDALRRLKERKLNLDGSIAYENYGYNGFGDFTNKNGKNFQFDDANRHRPSGYDGNAFAYNLNGDMTYAQGNTIGYYSFNKPSKITKNDTTWTEFVYGMQHARYYRHDVRASENKHTLYLGTAEKVYTTTGSRHSFEYKFYIGNIVITESTNNSESQENYLHKDHLGSPVTITDKAGLVVQRTVYDPWGKSSSISGGYSGISNLIESRTFTGHESIDDLNIIHMNGRIYEPSLGRFLQADPFIQSPKNGQNYNRYSYVLNNPLSHTDPSGYFFKKMLKGLMELTGTRPLLRSLAKNKYLNFIAQVAACGLGGPIGCAAYAGAQTFAVTGSLNASIKAGAIAFGTAKTLQSIGQYFDGLDASRGCAIDTYNFGGNWLTTGEIAQQITAHAVVGGVSAELQGGKFGHGFFAAGVTKGAGGFMLPGGSNLSTGEIIGGTIATAVIGGTASVIAGGKFENGAKTAAFQYLFNQAGKALDKLVERQKRIFDASQKHKALAFEKERLTRLLKNDPELLLAELELSYGYTGSKTNLRHAYNSLLMDLNAQSIEQIAIMTNDSSVMSSIGYAKTYSPKPVSSLVSFAKMWGVFYSQSDVISVTYEINHQCGYTSCIGGITVVNSN</sequence>
<dbReference type="PANTHER" id="PTHR32305:SF15">
    <property type="entry name" value="PROTEIN RHSA-RELATED"/>
    <property type="match status" value="1"/>
</dbReference>
<name>A0ABV1RHL4_9ALTE</name>
<dbReference type="Proteomes" id="UP001467690">
    <property type="component" value="Unassembled WGS sequence"/>
</dbReference>
<proteinExistence type="predicted"/>
<dbReference type="EMBL" id="JBELOE010000211">
    <property type="protein sequence ID" value="MER2492424.1"/>
    <property type="molecule type" value="Genomic_DNA"/>
</dbReference>
<dbReference type="Gene3D" id="2.180.10.10">
    <property type="entry name" value="RHS repeat-associated core"/>
    <property type="match status" value="1"/>
</dbReference>
<organism evidence="3 4">
    <name type="scientific">Catenovulum sediminis</name>
    <dbReference type="NCBI Taxonomy" id="1740262"/>
    <lineage>
        <taxon>Bacteria</taxon>
        <taxon>Pseudomonadati</taxon>
        <taxon>Pseudomonadota</taxon>
        <taxon>Gammaproteobacteria</taxon>
        <taxon>Alteromonadales</taxon>
        <taxon>Alteromonadaceae</taxon>
        <taxon>Catenovulum</taxon>
    </lineage>
</organism>
<feature type="domain" description="Teneurin-like YD-shell" evidence="2">
    <location>
        <begin position="26"/>
        <end position="296"/>
    </location>
</feature>
<evidence type="ECO:0000259" key="2">
    <source>
        <dbReference type="Pfam" id="PF25023"/>
    </source>
</evidence>
<evidence type="ECO:0000256" key="1">
    <source>
        <dbReference type="ARBA" id="ARBA00022737"/>
    </source>
</evidence>
<dbReference type="NCBIfam" id="TIGR03696">
    <property type="entry name" value="Rhs_assc_core"/>
    <property type="match status" value="1"/>
</dbReference>
<keyword evidence="4" id="KW-1185">Reference proteome</keyword>
<dbReference type="InterPro" id="IPR050708">
    <property type="entry name" value="T6SS_VgrG/RHS"/>
</dbReference>
<evidence type="ECO:0000313" key="3">
    <source>
        <dbReference type="EMBL" id="MER2492424.1"/>
    </source>
</evidence>
<protein>
    <submittedName>
        <fullName evidence="3">RHS repeat-associated core domain-containing protein</fullName>
    </submittedName>
</protein>
<dbReference type="RefSeq" id="WP_350401941.1">
    <property type="nucleotide sequence ID" value="NZ_JBELOE010000211.1"/>
</dbReference>
<comment type="caution">
    <text evidence="3">The sequence shown here is derived from an EMBL/GenBank/DDBJ whole genome shotgun (WGS) entry which is preliminary data.</text>
</comment>
<dbReference type="InterPro" id="IPR022385">
    <property type="entry name" value="Rhs_assc_core"/>
</dbReference>
<keyword evidence="1" id="KW-0677">Repeat</keyword>
<dbReference type="Pfam" id="PF25023">
    <property type="entry name" value="TEN_YD-shell"/>
    <property type="match status" value="1"/>
</dbReference>